<dbReference type="AlphaFoldDB" id="A0AAW9S553"/>
<gene>
    <name evidence="1" type="ORF">AAG747_09815</name>
</gene>
<comment type="caution">
    <text evidence="1">The sequence shown here is derived from an EMBL/GenBank/DDBJ whole genome shotgun (WGS) entry which is preliminary data.</text>
</comment>
<keyword evidence="2" id="KW-1185">Reference proteome</keyword>
<organism evidence="1 2">
    <name type="scientific">Rapidithrix thailandica</name>
    <dbReference type="NCBI Taxonomy" id="413964"/>
    <lineage>
        <taxon>Bacteria</taxon>
        <taxon>Pseudomonadati</taxon>
        <taxon>Bacteroidota</taxon>
        <taxon>Cytophagia</taxon>
        <taxon>Cytophagales</taxon>
        <taxon>Flammeovirgaceae</taxon>
        <taxon>Rapidithrix</taxon>
    </lineage>
</organism>
<proteinExistence type="predicted"/>
<evidence type="ECO:0000313" key="2">
    <source>
        <dbReference type="Proteomes" id="UP001403385"/>
    </source>
</evidence>
<accession>A0AAW9S553</accession>
<dbReference type="Proteomes" id="UP001403385">
    <property type="component" value="Unassembled WGS sequence"/>
</dbReference>
<reference evidence="1 2" key="1">
    <citation type="submission" date="2024-04" db="EMBL/GenBank/DDBJ databases">
        <title>Novel genus in family Flammeovirgaceae.</title>
        <authorList>
            <person name="Nguyen T.H."/>
            <person name="Vuong T.Q."/>
            <person name="Le H."/>
            <person name="Kim S.-G."/>
        </authorList>
    </citation>
    <scope>NUCLEOTIDE SEQUENCE [LARGE SCALE GENOMIC DNA]</scope>
    <source>
        <strain evidence="1 2">JCM 23209</strain>
    </source>
</reference>
<dbReference type="EMBL" id="JBDKWZ010000005">
    <property type="protein sequence ID" value="MEN7548206.1"/>
    <property type="molecule type" value="Genomic_DNA"/>
</dbReference>
<protein>
    <submittedName>
        <fullName evidence="1">Uncharacterized protein</fullName>
    </submittedName>
</protein>
<name>A0AAW9S553_9BACT</name>
<sequence>MPIHQLALENTRYYYFGKLEKEAFTAGIYNVEGTAASGENTISCVLQTFDK</sequence>
<evidence type="ECO:0000313" key="1">
    <source>
        <dbReference type="EMBL" id="MEN7548206.1"/>
    </source>
</evidence>